<sequence length="42" mass="4384">MGLGAAEEVATQGMISPYVFGGFAFLALVVLLVVTTLINVDR</sequence>
<evidence type="ECO:0000256" key="1">
    <source>
        <dbReference type="SAM" id="Phobius"/>
    </source>
</evidence>
<feature type="transmembrane region" description="Helical" evidence="1">
    <location>
        <begin position="18"/>
        <end position="40"/>
    </location>
</feature>
<name>A0A6J6N308_9ZZZZ</name>
<keyword evidence="1" id="KW-0812">Transmembrane</keyword>
<protein>
    <submittedName>
        <fullName evidence="2">Unannotated protein</fullName>
    </submittedName>
</protein>
<keyword evidence="1" id="KW-0472">Membrane</keyword>
<dbReference type="EMBL" id="CAEZWW010000138">
    <property type="protein sequence ID" value="CAB4678923.1"/>
    <property type="molecule type" value="Genomic_DNA"/>
</dbReference>
<reference evidence="2" key="1">
    <citation type="submission" date="2020-05" db="EMBL/GenBank/DDBJ databases">
        <authorList>
            <person name="Chiriac C."/>
            <person name="Salcher M."/>
            <person name="Ghai R."/>
            <person name="Kavagutti S V."/>
        </authorList>
    </citation>
    <scope>NUCLEOTIDE SEQUENCE</scope>
</reference>
<proteinExistence type="predicted"/>
<evidence type="ECO:0000313" key="2">
    <source>
        <dbReference type="EMBL" id="CAB4678923.1"/>
    </source>
</evidence>
<gene>
    <name evidence="2" type="ORF">UFOPK2310_01092</name>
</gene>
<accession>A0A6J6N308</accession>
<organism evidence="2">
    <name type="scientific">freshwater metagenome</name>
    <dbReference type="NCBI Taxonomy" id="449393"/>
    <lineage>
        <taxon>unclassified sequences</taxon>
        <taxon>metagenomes</taxon>
        <taxon>ecological metagenomes</taxon>
    </lineage>
</organism>
<dbReference type="AlphaFoldDB" id="A0A6J6N308"/>
<keyword evidence="1" id="KW-1133">Transmembrane helix</keyword>